<dbReference type="InterPro" id="IPR032135">
    <property type="entry name" value="DUF4817"/>
</dbReference>
<proteinExistence type="predicted"/>
<protein>
    <recommendedName>
        <fullName evidence="1">DUF4817 domain-containing protein</fullName>
    </recommendedName>
</protein>
<organism evidence="2 3">
    <name type="scientific">Tetragonisca angustula</name>
    <dbReference type="NCBI Taxonomy" id="166442"/>
    <lineage>
        <taxon>Eukaryota</taxon>
        <taxon>Metazoa</taxon>
        <taxon>Ecdysozoa</taxon>
        <taxon>Arthropoda</taxon>
        <taxon>Hexapoda</taxon>
        <taxon>Insecta</taxon>
        <taxon>Pterygota</taxon>
        <taxon>Neoptera</taxon>
        <taxon>Endopterygota</taxon>
        <taxon>Hymenoptera</taxon>
        <taxon>Apocrita</taxon>
        <taxon>Aculeata</taxon>
        <taxon>Apoidea</taxon>
        <taxon>Anthophila</taxon>
        <taxon>Apidae</taxon>
        <taxon>Tetragonisca</taxon>
    </lineage>
</organism>
<reference evidence="2 3" key="1">
    <citation type="submission" date="2024-05" db="EMBL/GenBank/DDBJ databases">
        <title>The nuclear and mitochondrial genome assemblies of Tetragonisca angustula (Apidae: Meliponini), a tiny yet remarkable pollinator in the Neotropics.</title>
        <authorList>
            <person name="Ferrari R."/>
            <person name="Ricardo P.C."/>
            <person name="Dias F.C."/>
            <person name="Araujo N.S."/>
            <person name="Soares D.O."/>
            <person name="Zhou Q.-S."/>
            <person name="Zhu C.-D."/>
            <person name="Coutinho L."/>
            <person name="Airas M.C."/>
            <person name="Batista T.M."/>
        </authorList>
    </citation>
    <scope>NUCLEOTIDE SEQUENCE [LARGE SCALE GENOMIC DNA]</scope>
    <source>
        <strain evidence="2">ASF017062</strain>
        <tissue evidence="2">Abdomen</tissue>
    </source>
</reference>
<gene>
    <name evidence="2" type="ORF">QLX08_004371</name>
</gene>
<dbReference type="Proteomes" id="UP001432146">
    <property type="component" value="Unassembled WGS sequence"/>
</dbReference>
<dbReference type="Pfam" id="PF16087">
    <property type="entry name" value="DUF4817"/>
    <property type="match status" value="1"/>
</dbReference>
<feature type="domain" description="DUF4817" evidence="1">
    <location>
        <begin position="14"/>
        <end position="57"/>
    </location>
</feature>
<evidence type="ECO:0000313" key="3">
    <source>
        <dbReference type="Proteomes" id="UP001432146"/>
    </source>
</evidence>
<comment type="caution">
    <text evidence="2">The sequence shown here is derived from an EMBL/GenBank/DDBJ whole genome shotgun (WGS) entry which is preliminary data.</text>
</comment>
<name>A0AAW1A5C9_9HYME</name>
<dbReference type="EMBL" id="JAWNGG020000065">
    <property type="protein sequence ID" value="KAK9304211.1"/>
    <property type="molecule type" value="Genomic_DNA"/>
</dbReference>
<evidence type="ECO:0000259" key="1">
    <source>
        <dbReference type="Pfam" id="PF16087"/>
    </source>
</evidence>
<dbReference type="AlphaFoldDB" id="A0AAW1A5C9"/>
<keyword evidence="3" id="KW-1185">Reference proteome</keyword>
<accession>A0AAW1A5C9</accession>
<sequence>MPREYSNHEYMHFIYGFRNGNVPAAMREYQQRFPQRRIPPRPVFVRIHQQLGDTGSVRGISQENQFYVSVSRNRNRCQRISNNPKESIIIRQASH</sequence>
<evidence type="ECO:0000313" key="2">
    <source>
        <dbReference type="EMBL" id="KAK9304211.1"/>
    </source>
</evidence>